<dbReference type="GO" id="GO:0005667">
    <property type="term" value="C:transcription regulator complex"/>
    <property type="evidence" value="ECO:0007669"/>
    <property type="project" value="TreeGrafter"/>
</dbReference>
<dbReference type="GO" id="GO:0000785">
    <property type="term" value="C:chromatin"/>
    <property type="evidence" value="ECO:0007669"/>
    <property type="project" value="TreeGrafter"/>
</dbReference>
<keyword evidence="2" id="KW-0805">Transcription regulation</keyword>
<feature type="region of interest" description="Disordered" evidence="7">
    <location>
        <begin position="121"/>
        <end position="194"/>
    </location>
</feature>
<dbReference type="GO" id="GO:0000978">
    <property type="term" value="F:RNA polymerase II cis-regulatory region sequence-specific DNA binding"/>
    <property type="evidence" value="ECO:0007669"/>
    <property type="project" value="TreeGrafter"/>
</dbReference>
<feature type="region of interest" description="Disordered" evidence="7">
    <location>
        <begin position="11"/>
        <end position="101"/>
    </location>
</feature>
<comment type="subcellular location">
    <subcellularLocation>
        <location evidence="1">Nucleus</location>
    </subcellularLocation>
</comment>
<sequence length="305" mass="32289">MDAATFMAKMFSPPVSSGKNGPTSLASGHFTGSNVEDRTSSGSWGNAGHPSPSRNYGDGTHYDHMASRDLGSHDNLSPPFVNSRIQSKTERGSYSSYGRDSNLQGCHQQSLLGGEMDIGNPGALSPSKPGSQYYQYSSNNPRRRPLHSTSMEVQTKKVRKVPPGLPSSVSTVRRGPVRCGGAGRGGMRPLAPTPPQEMDALGMRCRAALPVSHCRVMDAMVARSTVEVPAVPVLARAPRAEGCGQGWKMDFHAGCGSREIFEALGCWGHTLGLLGSARCLPVGAAVCWGHTGHNEGAVIKQGCCR</sequence>
<dbReference type="Ensembl" id="ENSPSTT00000000228.1">
    <property type="protein sequence ID" value="ENSPSTP00000000213.1"/>
    <property type="gene ID" value="ENSPSTG00000000202.1"/>
</dbReference>
<evidence type="ECO:0000256" key="2">
    <source>
        <dbReference type="ARBA" id="ARBA00023015"/>
    </source>
</evidence>
<keyword evidence="4" id="KW-0010">Activator</keyword>
<keyword evidence="6" id="KW-0539">Nucleus</keyword>
<evidence type="ECO:0000256" key="7">
    <source>
        <dbReference type="SAM" id="MobiDB-lite"/>
    </source>
</evidence>
<feature type="compositionally biased region" description="Polar residues" evidence="7">
    <location>
        <begin position="92"/>
        <end position="101"/>
    </location>
</feature>
<dbReference type="PANTHER" id="PTHR11793">
    <property type="entry name" value="BASIC HELIX-LOOP-HELIX TRANSCRIPTION FACTOR"/>
    <property type="match status" value="1"/>
</dbReference>
<evidence type="ECO:0000256" key="4">
    <source>
        <dbReference type="ARBA" id="ARBA00023159"/>
    </source>
</evidence>
<dbReference type="GO" id="GO:0000981">
    <property type="term" value="F:DNA-binding transcription factor activity, RNA polymerase II-specific"/>
    <property type="evidence" value="ECO:0007669"/>
    <property type="project" value="TreeGrafter"/>
</dbReference>
<proteinExistence type="predicted"/>
<evidence type="ECO:0000256" key="5">
    <source>
        <dbReference type="ARBA" id="ARBA00023163"/>
    </source>
</evidence>
<evidence type="ECO:0000256" key="1">
    <source>
        <dbReference type="ARBA" id="ARBA00004123"/>
    </source>
</evidence>
<evidence type="ECO:0008006" key="10">
    <source>
        <dbReference type="Google" id="ProtNLM"/>
    </source>
</evidence>
<keyword evidence="5" id="KW-0804">Transcription</keyword>
<dbReference type="AlphaFoldDB" id="A0A8C9L1F2"/>
<feature type="compositionally biased region" description="Polar residues" evidence="7">
    <location>
        <begin position="14"/>
        <end position="44"/>
    </location>
</feature>
<feature type="compositionally biased region" description="Polar residues" evidence="7">
    <location>
        <begin position="128"/>
        <end position="140"/>
    </location>
</feature>
<organism evidence="8 9">
    <name type="scientific">Pavo cristatus</name>
    <name type="common">Indian peafowl</name>
    <name type="synonym">Blue peafowl</name>
    <dbReference type="NCBI Taxonomy" id="9049"/>
    <lineage>
        <taxon>Eukaryota</taxon>
        <taxon>Metazoa</taxon>
        <taxon>Chordata</taxon>
        <taxon>Craniata</taxon>
        <taxon>Vertebrata</taxon>
        <taxon>Euteleostomi</taxon>
        <taxon>Archelosauria</taxon>
        <taxon>Archosauria</taxon>
        <taxon>Dinosauria</taxon>
        <taxon>Saurischia</taxon>
        <taxon>Theropoda</taxon>
        <taxon>Coelurosauria</taxon>
        <taxon>Aves</taxon>
        <taxon>Neognathae</taxon>
        <taxon>Galloanserae</taxon>
        <taxon>Galliformes</taxon>
        <taxon>Phasianidae</taxon>
        <taxon>Phasianinae</taxon>
        <taxon>Pavo</taxon>
    </lineage>
</organism>
<accession>A0A8C9L1F2</accession>
<evidence type="ECO:0000256" key="3">
    <source>
        <dbReference type="ARBA" id="ARBA00023125"/>
    </source>
</evidence>
<evidence type="ECO:0000313" key="9">
    <source>
        <dbReference type="Proteomes" id="UP000694428"/>
    </source>
</evidence>
<feature type="compositionally biased region" description="Basic and acidic residues" evidence="7">
    <location>
        <begin position="60"/>
        <end position="72"/>
    </location>
</feature>
<name>A0A8C9L1F2_PAVCR</name>
<dbReference type="PANTHER" id="PTHR11793:SF10">
    <property type="entry name" value="TRANSCRIPTION FACTOR 4"/>
    <property type="match status" value="1"/>
</dbReference>
<protein>
    <recommendedName>
        <fullName evidence="10">Transcription factor 4</fullName>
    </recommendedName>
</protein>
<evidence type="ECO:0000256" key="6">
    <source>
        <dbReference type="ARBA" id="ARBA00023242"/>
    </source>
</evidence>
<reference evidence="8" key="1">
    <citation type="submission" date="2025-08" db="UniProtKB">
        <authorList>
            <consortium name="Ensembl"/>
        </authorList>
    </citation>
    <scope>IDENTIFICATION</scope>
</reference>
<reference evidence="8" key="2">
    <citation type="submission" date="2025-09" db="UniProtKB">
        <authorList>
            <consortium name="Ensembl"/>
        </authorList>
    </citation>
    <scope>IDENTIFICATION</scope>
</reference>
<keyword evidence="3" id="KW-0238">DNA-binding</keyword>
<dbReference type="Proteomes" id="UP000694428">
    <property type="component" value="Unplaced"/>
</dbReference>
<dbReference type="GO" id="GO:0005634">
    <property type="term" value="C:nucleus"/>
    <property type="evidence" value="ECO:0007669"/>
    <property type="project" value="UniProtKB-SubCell"/>
</dbReference>
<evidence type="ECO:0000313" key="8">
    <source>
        <dbReference type="Ensembl" id="ENSPSTP00000000213.1"/>
    </source>
</evidence>
<keyword evidence="9" id="KW-1185">Reference proteome</keyword>
<dbReference type="InterPro" id="IPR051098">
    <property type="entry name" value="NeuroDiff_E-box_TFs"/>
</dbReference>